<dbReference type="InterPro" id="IPR043519">
    <property type="entry name" value="NT_sf"/>
</dbReference>
<dbReference type="STRING" id="3750.A0A498J089"/>
<dbReference type="GO" id="GO:0031123">
    <property type="term" value="P:RNA 3'-end processing"/>
    <property type="evidence" value="ECO:0007669"/>
    <property type="project" value="InterPro"/>
</dbReference>
<reference evidence="6 7" key="1">
    <citation type="submission" date="2018-10" db="EMBL/GenBank/DDBJ databases">
        <title>A high-quality apple genome assembly.</title>
        <authorList>
            <person name="Hu J."/>
        </authorList>
    </citation>
    <scope>NUCLEOTIDE SEQUENCE [LARGE SCALE GENOMIC DNA]</scope>
    <source>
        <strain evidence="7">cv. HFTH1</strain>
        <tissue evidence="6">Young leaf</tissue>
    </source>
</reference>
<sequence>MLSEMPQVTELNPVPDAHIPVMKFKFNGVSIDLLYAQLALLVIPEDLDILQDSVLHGVDKQMDPRRNKMDRPHLMPIITSAYPSMNSSYSVSPSTKRILLDITAENDDDFRARNGWVESRIRQLMLKIERHTCGKLQCHPHPGDFSDKSRGFRSSFFMGLQRSQGVPADDGRRYFDIRRTIEEFKQADVNRYTFRKHGMEIRVSHVNRRSIPNFVFPGGVRPLRPSKVIWGRRQGSEPTVFGAFEPHKFCEGKTDLDGSDGGQKKERVDNNIEIDSRHAKSLRRCGEEFCEASPCIGSNVSSCSIICDSVDANNNNLRKAEIPRDIPYQSDETEAWSRCNQPIDSLAAAASISNSEVAEELALVKKIMATEKGASVGTPMNSSDGVASYNDSCDGGVEELVDEFMAPSSKGTPLPPVAQSKP</sequence>
<evidence type="ECO:0000313" key="6">
    <source>
        <dbReference type="EMBL" id="RXH89109.1"/>
    </source>
</evidence>
<keyword evidence="2" id="KW-0547">Nucleotide-binding</keyword>
<dbReference type="GO" id="GO:0005524">
    <property type="term" value="F:ATP binding"/>
    <property type="evidence" value="ECO:0007669"/>
    <property type="project" value="UniProtKB-KW"/>
</dbReference>
<keyword evidence="7" id="KW-1185">Reference proteome</keyword>
<name>A0A498J089_MALDO</name>
<dbReference type="InterPro" id="IPR048840">
    <property type="entry name" value="PolA_pol_NTPase"/>
</dbReference>
<feature type="domain" description="Poly(A) polymerase nucleotidyltransferase" evidence="5">
    <location>
        <begin position="1"/>
        <end position="61"/>
    </location>
</feature>
<dbReference type="GO" id="GO:0003723">
    <property type="term" value="F:RNA binding"/>
    <property type="evidence" value="ECO:0007669"/>
    <property type="project" value="InterPro"/>
</dbReference>
<dbReference type="GO" id="GO:1990817">
    <property type="term" value="F:poly(A) RNA polymerase activity"/>
    <property type="evidence" value="ECO:0007669"/>
    <property type="project" value="UniProtKB-EC"/>
</dbReference>
<dbReference type="SUPFAM" id="SSF55003">
    <property type="entry name" value="PAP/Archaeal CCA-adding enzyme, C-terminal domain"/>
    <property type="match status" value="1"/>
</dbReference>
<dbReference type="InterPro" id="IPR011068">
    <property type="entry name" value="NuclTrfase_I-like_C"/>
</dbReference>
<dbReference type="InterPro" id="IPR007010">
    <property type="entry name" value="PolA_pol_RNA-bd_dom"/>
</dbReference>
<evidence type="ECO:0000259" key="4">
    <source>
        <dbReference type="Pfam" id="PF04926"/>
    </source>
</evidence>
<keyword evidence="1" id="KW-0808">Transferase</keyword>
<evidence type="ECO:0000256" key="3">
    <source>
        <dbReference type="ARBA" id="ARBA00022840"/>
    </source>
</evidence>
<proteinExistence type="predicted"/>
<dbReference type="GO" id="GO:0005634">
    <property type="term" value="C:nucleus"/>
    <property type="evidence" value="ECO:0007669"/>
    <property type="project" value="UniProtKB-SubCell"/>
</dbReference>
<dbReference type="SUPFAM" id="SSF81631">
    <property type="entry name" value="PAP/OAS1 substrate-binding domain"/>
    <property type="match status" value="1"/>
</dbReference>
<dbReference type="GO" id="GO:0046872">
    <property type="term" value="F:metal ion binding"/>
    <property type="evidence" value="ECO:0007669"/>
    <property type="project" value="UniProtKB-KW"/>
</dbReference>
<accession>A0A498J089</accession>
<keyword evidence="3" id="KW-0067">ATP-binding</keyword>
<dbReference type="GO" id="GO:0006397">
    <property type="term" value="P:mRNA processing"/>
    <property type="evidence" value="ECO:0007669"/>
    <property type="project" value="UniProtKB-KW"/>
</dbReference>
<protein>
    <submittedName>
        <fullName evidence="6">Uncharacterized protein</fullName>
    </submittedName>
</protein>
<evidence type="ECO:0000256" key="2">
    <source>
        <dbReference type="ARBA" id="ARBA00022741"/>
    </source>
</evidence>
<dbReference type="Pfam" id="PF20750">
    <property type="entry name" value="PAP_NTPase"/>
    <property type="match status" value="1"/>
</dbReference>
<evidence type="ECO:0000259" key="5">
    <source>
        <dbReference type="Pfam" id="PF20750"/>
    </source>
</evidence>
<comment type="caution">
    <text evidence="6">The sequence shown here is derived from an EMBL/GenBank/DDBJ whole genome shotgun (WGS) entry which is preliminary data.</text>
</comment>
<organism evidence="6 7">
    <name type="scientific">Malus domestica</name>
    <name type="common">Apple</name>
    <name type="synonym">Pyrus malus</name>
    <dbReference type="NCBI Taxonomy" id="3750"/>
    <lineage>
        <taxon>Eukaryota</taxon>
        <taxon>Viridiplantae</taxon>
        <taxon>Streptophyta</taxon>
        <taxon>Embryophyta</taxon>
        <taxon>Tracheophyta</taxon>
        <taxon>Spermatophyta</taxon>
        <taxon>Magnoliopsida</taxon>
        <taxon>eudicotyledons</taxon>
        <taxon>Gunneridae</taxon>
        <taxon>Pentapetalae</taxon>
        <taxon>rosids</taxon>
        <taxon>fabids</taxon>
        <taxon>Rosales</taxon>
        <taxon>Rosaceae</taxon>
        <taxon>Amygdaloideae</taxon>
        <taxon>Maleae</taxon>
        <taxon>Malus</taxon>
    </lineage>
</organism>
<dbReference type="Gene3D" id="3.30.70.590">
    <property type="entry name" value="Poly(A) polymerase predicted RNA binding domain"/>
    <property type="match status" value="1"/>
</dbReference>
<dbReference type="Pfam" id="PF04926">
    <property type="entry name" value="PAP_RNA-bind"/>
    <property type="match status" value="1"/>
</dbReference>
<feature type="domain" description="Poly(A) polymerase RNA-binding" evidence="4">
    <location>
        <begin position="150"/>
        <end position="221"/>
    </location>
</feature>
<gene>
    <name evidence="6" type="ORF">DVH24_006087</name>
</gene>
<dbReference type="Proteomes" id="UP000290289">
    <property type="component" value="Chromosome 9"/>
</dbReference>
<dbReference type="SUPFAM" id="SSF81301">
    <property type="entry name" value="Nucleotidyltransferase"/>
    <property type="match status" value="1"/>
</dbReference>
<dbReference type="AlphaFoldDB" id="A0A498J089"/>
<dbReference type="PANTHER" id="PTHR10682:SF10">
    <property type="entry name" value="POLYNUCLEOTIDE ADENYLYLTRANSFERASE"/>
    <property type="match status" value="1"/>
</dbReference>
<dbReference type="EMBL" id="RDQH01000335">
    <property type="protein sequence ID" value="RXH89109.1"/>
    <property type="molecule type" value="Genomic_DNA"/>
</dbReference>
<evidence type="ECO:0000256" key="1">
    <source>
        <dbReference type="ARBA" id="ARBA00022679"/>
    </source>
</evidence>
<dbReference type="Gene3D" id="3.30.460.10">
    <property type="entry name" value="Beta Polymerase, domain 2"/>
    <property type="match status" value="1"/>
</dbReference>
<evidence type="ECO:0000313" key="7">
    <source>
        <dbReference type="Proteomes" id="UP000290289"/>
    </source>
</evidence>
<dbReference type="PANTHER" id="PTHR10682">
    <property type="entry name" value="POLY A POLYMERASE"/>
    <property type="match status" value="1"/>
</dbReference>